<name>A0A5J4QQC8_9ZZZZ</name>
<dbReference type="AlphaFoldDB" id="A0A5J4QQC8"/>
<organism evidence="1">
    <name type="scientific">termite gut metagenome</name>
    <dbReference type="NCBI Taxonomy" id="433724"/>
    <lineage>
        <taxon>unclassified sequences</taxon>
        <taxon>metagenomes</taxon>
        <taxon>organismal metagenomes</taxon>
    </lineage>
</organism>
<evidence type="ECO:0000313" key="1">
    <source>
        <dbReference type="EMBL" id="KAA6323702.1"/>
    </source>
</evidence>
<accession>A0A5J4QQC8</accession>
<dbReference type="EMBL" id="SNRY01002744">
    <property type="protein sequence ID" value="KAA6323702.1"/>
    <property type="molecule type" value="Genomic_DNA"/>
</dbReference>
<protein>
    <submittedName>
        <fullName evidence="1">Uncharacterized protein</fullName>
    </submittedName>
</protein>
<sequence>MLARGTGICDSSEIQEVSVPKVLSVLANSHYILTACKSYYERLKVDECWTYVGNKSKKYGLIYASERQSGELIIK</sequence>
<proteinExistence type="predicted"/>
<comment type="caution">
    <text evidence="1">The sequence shown here is derived from an EMBL/GenBank/DDBJ whole genome shotgun (WGS) entry which is preliminary data.</text>
</comment>
<gene>
    <name evidence="1" type="ORF">EZS27_026884</name>
</gene>
<reference evidence="1" key="1">
    <citation type="submission" date="2019-03" db="EMBL/GenBank/DDBJ databases">
        <title>Single cell metagenomics reveals metabolic interactions within the superorganism composed of flagellate Streblomastix strix and complex community of Bacteroidetes bacteria on its surface.</title>
        <authorList>
            <person name="Treitli S.C."/>
            <person name="Kolisko M."/>
            <person name="Husnik F."/>
            <person name="Keeling P."/>
            <person name="Hampl V."/>
        </authorList>
    </citation>
    <scope>NUCLEOTIDE SEQUENCE</scope>
    <source>
        <strain evidence="1">STM</strain>
    </source>
</reference>